<feature type="binding site" evidence="10">
    <location>
        <position position="210"/>
    </location>
    <ligand>
        <name>substrate</name>
    </ligand>
</feature>
<dbReference type="PATRIC" id="fig|1618569.3.peg.579"/>
<keyword evidence="7 10" id="KW-0324">Glycolysis</keyword>
<comment type="caution">
    <text evidence="14">The sequence shown here is derived from an EMBL/GenBank/DDBJ whole genome shotgun (WGS) entry which is preliminary data.</text>
</comment>
<evidence type="ECO:0000256" key="8">
    <source>
        <dbReference type="ARBA" id="ARBA00023211"/>
    </source>
</evidence>
<dbReference type="Proteomes" id="UP000034181">
    <property type="component" value="Unassembled WGS sequence"/>
</dbReference>
<dbReference type="InterPro" id="IPR006124">
    <property type="entry name" value="Metalloenzyme"/>
</dbReference>
<comment type="function">
    <text evidence="3 10">Catalyzes the interconversion of 2-phosphoglycerate and 3-phosphoglycerate.</text>
</comment>
<dbReference type="PANTHER" id="PTHR31637">
    <property type="entry name" value="2,3-BISPHOSPHOGLYCERATE-INDEPENDENT PHOSPHOGLYCERATE MUTASE"/>
    <property type="match status" value="1"/>
</dbReference>
<feature type="binding site" evidence="10">
    <location>
        <position position="378"/>
    </location>
    <ligand>
        <name>substrate</name>
    </ligand>
</feature>
<evidence type="ECO:0000256" key="1">
    <source>
        <dbReference type="ARBA" id="ARBA00000370"/>
    </source>
</evidence>
<evidence type="ECO:0000256" key="7">
    <source>
        <dbReference type="ARBA" id="ARBA00023152"/>
    </source>
</evidence>
<evidence type="ECO:0000256" key="3">
    <source>
        <dbReference type="ARBA" id="ARBA00002315"/>
    </source>
</evidence>
<sequence length="578" mass="63979">MKFNLKSIFNRKPTILNTKGKIAPTVLLILDGYGIAPPSHGNAVVLAGTPVMDSLMSLYPHGKLVASGEAVGLPATEVGNTEVGHITMGAGRVMFQGLKRINNDIESRIFYDNDAFIKAVNHARQNNSDIHLMGLAGQGQVHASVDHLYAILQIMKNQNFTRVYLHLFTDGRDSPPRDSLNLVASVKQKLQEIGIGQIASISGRYYAMDRDFRWERTEKVYKALTEGVGQSAQDAQDAIKNAYANNKTDEFIDPTVILSNNLPVALVKDNDAVIFYNYRIDRPRQLTMAFTMDKFESLKSFEFAHTTDPNLKKGEAKFSQTFNRNKRLKNIFFVTMTEYQNKIPVSAVAFPPQQVADPLSFIISAKGLLQMHMAESEKERFVTYYFDGLREQAFPGEDYTIVPSPKVATYDRKPEMSLSKLIEDFKNVVNLSKYHFIVLNIANPDMVAHSGNLQATIKAIKIVDAAVGEITEHVLAYNGTLLITGDHGNAEELVTFPSTSFFFTSSQGSTNTDHSSNPVPLVVVKNSLKGKAIEFSGGSLVDIAPTILAIMNIPVPISMTGRNLFAEKYSFNTNLFAS</sequence>
<evidence type="ECO:0000313" key="15">
    <source>
        <dbReference type="Proteomes" id="UP000034181"/>
    </source>
</evidence>
<dbReference type="GO" id="GO:0006096">
    <property type="term" value="P:glycolytic process"/>
    <property type="evidence" value="ECO:0007669"/>
    <property type="project" value="UniProtKB-UniRule"/>
</dbReference>
<evidence type="ECO:0000256" key="11">
    <source>
        <dbReference type="NCBIfam" id="TIGR01307"/>
    </source>
</evidence>
<dbReference type="FunFam" id="3.40.1450.10:FF:000002">
    <property type="entry name" value="2,3-bisphosphoglycerate-independent phosphoglycerate mutase"/>
    <property type="match status" value="1"/>
</dbReference>
<evidence type="ECO:0000256" key="6">
    <source>
        <dbReference type="ARBA" id="ARBA00022723"/>
    </source>
</evidence>
<keyword evidence="8" id="KW-0464">Manganese</keyword>
<dbReference type="InterPro" id="IPR017850">
    <property type="entry name" value="Alkaline_phosphatase_core_sf"/>
</dbReference>
<evidence type="ECO:0000256" key="10">
    <source>
        <dbReference type="HAMAP-Rule" id="MF_01038"/>
    </source>
</evidence>
<dbReference type="SUPFAM" id="SSF53649">
    <property type="entry name" value="Alkaline phosphatase-like"/>
    <property type="match status" value="1"/>
</dbReference>
<dbReference type="GO" id="GO:0005829">
    <property type="term" value="C:cytosol"/>
    <property type="evidence" value="ECO:0007669"/>
    <property type="project" value="TreeGrafter"/>
</dbReference>
<comment type="pathway">
    <text evidence="4 10">Carbohydrate degradation; glycolysis; pyruvate from D-glyceraldehyde 3-phosphate: step 3/5.</text>
</comment>
<feature type="binding site" evidence="10">
    <location>
        <begin position="172"/>
        <end position="173"/>
    </location>
    <ligand>
        <name>substrate</name>
    </ligand>
</feature>
<dbReference type="EMBL" id="LBUZ01000023">
    <property type="protein sequence ID" value="KKQ74864.1"/>
    <property type="molecule type" value="Genomic_DNA"/>
</dbReference>
<evidence type="ECO:0000259" key="12">
    <source>
        <dbReference type="Pfam" id="PF01676"/>
    </source>
</evidence>
<comment type="similarity">
    <text evidence="5 10">Belongs to the BPG-independent phosphoglycerate mutase family.</text>
</comment>
<comment type="subunit">
    <text evidence="10">Monomer.</text>
</comment>
<comment type="cofactor">
    <cofactor evidence="2">
        <name>Mn(2+)</name>
        <dbReference type="ChEBI" id="CHEBI:29035"/>
    </cofactor>
</comment>
<dbReference type="GO" id="GO:0006007">
    <property type="term" value="P:glucose catabolic process"/>
    <property type="evidence" value="ECO:0007669"/>
    <property type="project" value="InterPro"/>
</dbReference>
<dbReference type="InterPro" id="IPR036646">
    <property type="entry name" value="PGAM_B_sf"/>
</dbReference>
<dbReference type="SUPFAM" id="SSF64158">
    <property type="entry name" value="2,3-Bisphosphoglycerate-independent phosphoglycerate mutase, substrate-binding domain"/>
    <property type="match status" value="1"/>
</dbReference>
<dbReference type="HAMAP" id="MF_01038">
    <property type="entry name" value="GpmI"/>
    <property type="match status" value="1"/>
</dbReference>
<protein>
    <recommendedName>
        <fullName evidence="10 11">2,3-bisphosphoglycerate-independent phosphoglycerate mutase</fullName>
        <shortName evidence="10">BPG-independent PGAM</shortName>
        <shortName evidence="10">Phosphoglyceromutase</shortName>
        <shortName evidence="10">iPGM</shortName>
        <ecNumber evidence="10 11">5.4.2.12</ecNumber>
    </recommendedName>
</protein>
<accession>A0A0G0MME2</accession>
<comment type="catalytic activity">
    <reaction evidence="1 10">
        <text>(2R)-2-phosphoglycerate = (2R)-3-phosphoglycerate</text>
        <dbReference type="Rhea" id="RHEA:15901"/>
        <dbReference type="ChEBI" id="CHEBI:58272"/>
        <dbReference type="ChEBI" id="CHEBI:58289"/>
        <dbReference type="EC" id="5.4.2.12"/>
    </reaction>
</comment>
<evidence type="ECO:0000259" key="13">
    <source>
        <dbReference type="Pfam" id="PF06415"/>
    </source>
</evidence>
<keyword evidence="9 10" id="KW-0413">Isomerase</keyword>
<comment type="caution">
    <text evidence="10">Lacks conserved residue(s) required for the propagation of feature annotation.</text>
</comment>
<dbReference type="Gene3D" id="3.40.1450.10">
    <property type="entry name" value="BPG-independent phosphoglycerate mutase, domain B"/>
    <property type="match status" value="1"/>
</dbReference>
<dbReference type="UniPathway" id="UPA00109">
    <property type="reaction ID" value="UER00186"/>
</dbReference>
<reference evidence="14 15" key="1">
    <citation type="journal article" date="2015" name="Nature">
        <title>rRNA introns, odd ribosomes, and small enigmatic genomes across a large radiation of phyla.</title>
        <authorList>
            <person name="Brown C.T."/>
            <person name="Hug L.A."/>
            <person name="Thomas B.C."/>
            <person name="Sharon I."/>
            <person name="Castelle C.J."/>
            <person name="Singh A."/>
            <person name="Wilkins M.J."/>
            <person name="Williams K.H."/>
            <person name="Banfield J.F."/>
        </authorList>
    </citation>
    <scope>NUCLEOTIDE SEQUENCE [LARGE SCALE GENOMIC DNA]</scope>
</reference>
<name>A0A0G0MME2_9BACT</name>
<dbReference type="Pfam" id="PF06415">
    <property type="entry name" value="iPGM_N"/>
    <property type="match status" value="1"/>
</dbReference>
<dbReference type="InterPro" id="IPR005995">
    <property type="entry name" value="Pgm_bpd_ind"/>
</dbReference>
<dbReference type="InterPro" id="IPR011258">
    <property type="entry name" value="BPG-indep_PGM_N"/>
</dbReference>
<feature type="domain" description="BPG-independent PGAM N-terminal" evidence="13">
    <location>
        <begin position="101"/>
        <end position="340"/>
    </location>
</feature>
<dbReference type="CDD" id="cd16010">
    <property type="entry name" value="iPGM"/>
    <property type="match status" value="1"/>
</dbReference>
<dbReference type="Gene3D" id="3.40.720.10">
    <property type="entry name" value="Alkaline Phosphatase, subunit A"/>
    <property type="match status" value="1"/>
</dbReference>
<dbReference type="GO" id="GO:0030145">
    <property type="term" value="F:manganese ion binding"/>
    <property type="evidence" value="ECO:0007669"/>
    <property type="project" value="InterPro"/>
</dbReference>
<dbReference type="NCBIfam" id="TIGR01307">
    <property type="entry name" value="pgm_bpd_ind"/>
    <property type="match status" value="1"/>
</dbReference>
<dbReference type="Pfam" id="PF01676">
    <property type="entry name" value="Metalloenzyme"/>
    <property type="match status" value="1"/>
</dbReference>
<feature type="binding site" evidence="10">
    <location>
        <position position="142"/>
    </location>
    <ligand>
        <name>substrate</name>
    </ligand>
</feature>
<feature type="binding site" evidence="10">
    <location>
        <begin position="279"/>
        <end position="282"/>
    </location>
    <ligand>
        <name>substrate</name>
    </ligand>
</feature>
<evidence type="ECO:0000256" key="2">
    <source>
        <dbReference type="ARBA" id="ARBA00001936"/>
    </source>
</evidence>
<organism evidence="14 15">
    <name type="scientific">Candidatus Woesebacteria bacterium GW2011_GWB1_38_5b</name>
    <dbReference type="NCBI Taxonomy" id="1618569"/>
    <lineage>
        <taxon>Bacteria</taxon>
        <taxon>Candidatus Woeseibacteriota</taxon>
    </lineage>
</organism>
<feature type="domain" description="Metalloenzyme" evidence="12">
    <location>
        <begin position="24"/>
        <end position="553"/>
    </location>
</feature>
<dbReference type="AlphaFoldDB" id="A0A0G0MME2"/>
<evidence type="ECO:0000313" key="14">
    <source>
        <dbReference type="EMBL" id="KKQ74864.1"/>
    </source>
</evidence>
<feature type="binding site" evidence="10">
    <location>
        <position position="204"/>
    </location>
    <ligand>
        <name>substrate</name>
    </ligand>
</feature>
<proteinExistence type="inferred from homology"/>
<evidence type="ECO:0000256" key="9">
    <source>
        <dbReference type="ARBA" id="ARBA00023235"/>
    </source>
</evidence>
<dbReference type="EC" id="5.4.2.12" evidence="10 11"/>
<dbReference type="GO" id="GO:0004619">
    <property type="term" value="F:phosphoglycerate mutase activity"/>
    <property type="evidence" value="ECO:0007669"/>
    <property type="project" value="UniProtKB-UniRule"/>
</dbReference>
<dbReference type="PANTHER" id="PTHR31637:SF0">
    <property type="entry name" value="2,3-BISPHOSPHOGLYCERATE-INDEPENDENT PHOSPHOGLYCERATE MUTASE"/>
    <property type="match status" value="1"/>
</dbReference>
<evidence type="ECO:0000256" key="5">
    <source>
        <dbReference type="ARBA" id="ARBA00008819"/>
    </source>
</evidence>
<gene>
    <name evidence="10" type="primary">gpmI</name>
    <name evidence="14" type="ORF">US96_C0023G0008</name>
</gene>
<keyword evidence="6" id="KW-0479">Metal-binding</keyword>
<evidence type="ECO:0000256" key="4">
    <source>
        <dbReference type="ARBA" id="ARBA00004798"/>
    </source>
</evidence>